<dbReference type="OrthoDB" id="9766552at2"/>
<dbReference type="PANTHER" id="PTHR12227:SF0">
    <property type="entry name" value="GLYCERATE KINASE"/>
    <property type="match status" value="1"/>
</dbReference>
<dbReference type="Gene3D" id="3.40.1480.10">
    <property type="entry name" value="MOFRL domain"/>
    <property type="match status" value="1"/>
</dbReference>
<dbReference type="GO" id="GO:0008887">
    <property type="term" value="F:glycerate kinase activity"/>
    <property type="evidence" value="ECO:0007669"/>
    <property type="project" value="InterPro"/>
</dbReference>
<dbReference type="InterPro" id="IPR038614">
    <property type="entry name" value="GK_N_sf"/>
</dbReference>
<dbReference type="GO" id="GO:0005737">
    <property type="term" value="C:cytoplasm"/>
    <property type="evidence" value="ECO:0007669"/>
    <property type="project" value="TreeGrafter"/>
</dbReference>
<feature type="domain" description="MOFRL-associated" evidence="2">
    <location>
        <begin position="7"/>
        <end position="230"/>
    </location>
</feature>
<reference evidence="3 4" key="1">
    <citation type="journal article" date="2010" name="Stand. Genomic Sci.">
        <title>Complete genome sequence of Aminobacterium colombiense type strain (ALA-1).</title>
        <authorList>
            <person name="Chertkov O."/>
            <person name="Sikorski J."/>
            <person name="Brambilla E."/>
            <person name="Lapidus A."/>
            <person name="Copeland A."/>
            <person name="Glavina Del Rio T."/>
            <person name="Nolan M."/>
            <person name="Lucas S."/>
            <person name="Tice H."/>
            <person name="Cheng J.F."/>
            <person name="Han C."/>
            <person name="Detter J.C."/>
            <person name="Bruce D."/>
            <person name="Tapia R."/>
            <person name="Goodwin L."/>
            <person name="Pitluck S."/>
            <person name="Liolios K."/>
            <person name="Ivanova N."/>
            <person name="Mavromatis K."/>
            <person name="Ovchinnikova G."/>
            <person name="Pati A."/>
            <person name="Chen A."/>
            <person name="Palaniappan K."/>
            <person name="Land M."/>
            <person name="Hauser L."/>
            <person name="Chang Y.J."/>
            <person name="Jeffries C.D."/>
            <person name="Spring S."/>
            <person name="Rohde M."/>
            <person name="Goker M."/>
            <person name="Bristow J."/>
            <person name="Eisen J.A."/>
            <person name="Markowitz V."/>
            <person name="Hugenholtz P."/>
            <person name="Kyrpides N.C."/>
            <person name="Klenk H.P."/>
        </authorList>
    </citation>
    <scope>NUCLEOTIDE SEQUENCE [LARGE SCALE GENOMIC DNA]</scope>
    <source>
        <strain evidence="4">DSM 12261 / ALA-1</strain>
    </source>
</reference>
<accession>D5EFM8</accession>
<sequence>MSLHRDVMHIIHHAIDAVLPEHAVKEQLRKKPCEGRVILVSIGKAAWRMARAAVDVLGDQVAKGVVITKYEHSQGPIKKLSIWEAGHPLPDENSLKATSEALEITENLSPRDQVLFLVSGGGSALFEKPKEGVSLKDFVDITDQMLRCGANIVEINMIRKRLSAVKGGRFAQWVNPAKVYTIVLSDVLGDRLDSIASGPACPDVTTSRETLDILVRYNLTMPSRLLRVLEEETPKDLNNVETFITGSVTTLCEKAAEKATELGYKTLILTTTLSCEAKDAGAFLASIAREESEHSRPLQPPCAIILGGETVVHVKGKGKGGRNQEIALAAALEMQNIAGVVLVSVGSDGTDGPTDAAGGIVDGTTAEEIRQSGFDPLALLENNDAYHALQRVDALVKTGPTGTNVNDLTVLLVKDV</sequence>
<dbReference type="InterPro" id="IPR007835">
    <property type="entry name" value="MOFRL"/>
</dbReference>
<gene>
    <name evidence="3" type="ordered locus">Amico_1239</name>
</gene>
<dbReference type="RefSeq" id="WP_013048623.1">
    <property type="nucleotide sequence ID" value="NC_014011.1"/>
</dbReference>
<dbReference type="HOGENOM" id="CLU_032279_1_1_0"/>
<protein>
    <submittedName>
        <fullName evidence="3">Hydroxypyruvate reductase</fullName>
        <ecNumber evidence="3">1.1.1.81</ecNumber>
    </submittedName>
</protein>
<evidence type="ECO:0000313" key="4">
    <source>
        <dbReference type="Proteomes" id="UP000002366"/>
    </source>
</evidence>
<evidence type="ECO:0000313" key="3">
    <source>
        <dbReference type="EMBL" id="ADE57360.1"/>
    </source>
</evidence>
<keyword evidence="4" id="KW-1185">Reference proteome</keyword>
<dbReference type="InterPro" id="IPR039760">
    <property type="entry name" value="MOFRL_protein"/>
</dbReference>
<dbReference type="Proteomes" id="UP000002366">
    <property type="component" value="Chromosome"/>
</dbReference>
<dbReference type="Gene3D" id="3.40.50.10180">
    <property type="entry name" value="Glycerate kinase, MOFRL-like N-terminal domain"/>
    <property type="match status" value="1"/>
</dbReference>
<dbReference type="AlphaFoldDB" id="D5EFM8"/>
<proteinExistence type="predicted"/>
<keyword evidence="3" id="KW-0670">Pyruvate</keyword>
<dbReference type="PANTHER" id="PTHR12227">
    <property type="entry name" value="GLYCERATE KINASE"/>
    <property type="match status" value="1"/>
</dbReference>
<dbReference type="InterPro" id="IPR037035">
    <property type="entry name" value="GK-like_C_sf"/>
</dbReference>
<dbReference type="Pfam" id="PF05161">
    <property type="entry name" value="MOFRL"/>
    <property type="match status" value="1"/>
</dbReference>
<feature type="domain" description="MOFRL" evidence="1">
    <location>
        <begin position="302"/>
        <end position="407"/>
    </location>
</feature>
<dbReference type="STRING" id="572547.Amico_1239"/>
<dbReference type="EC" id="1.1.1.81" evidence="3"/>
<organism evidence="3 4">
    <name type="scientific">Aminobacterium colombiense (strain DSM 12261 / ALA-1)</name>
    <dbReference type="NCBI Taxonomy" id="572547"/>
    <lineage>
        <taxon>Bacteria</taxon>
        <taxon>Thermotogati</taxon>
        <taxon>Synergistota</taxon>
        <taxon>Synergistia</taxon>
        <taxon>Synergistales</taxon>
        <taxon>Aminobacteriaceae</taxon>
        <taxon>Aminobacterium</taxon>
    </lineage>
</organism>
<evidence type="ECO:0000259" key="1">
    <source>
        <dbReference type="Pfam" id="PF05161"/>
    </source>
</evidence>
<dbReference type="Pfam" id="PF13660">
    <property type="entry name" value="DUF4147"/>
    <property type="match status" value="1"/>
</dbReference>
<evidence type="ECO:0000259" key="2">
    <source>
        <dbReference type="Pfam" id="PF13660"/>
    </source>
</evidence>
<dbReference type="EMBL" id="CP001997">
    <property type="protein sequence ID" value="ADE57360.1"/>
    <property type="molecule type" value="Genomic_DNA"/>
</dbReference>
<dbReference type="KEGG" id="aco:Amico_1239"/>
<dbReference type="FunFam" id="3.40.1480.10:FF:000003">
    <property type="entry name" value="D-glycerate 2-kinase"/>
    <property type="match status" value="1"/>
</dbReference>
<dbReference type="InterPro" id="IPR025286">
    <property type="entry name" value="MOFRL_assoc_dom"/>
</dbReference>
<dbReference type="SUPFAM" id="SSF82544">
    <property type="entry name" value="GckA/TtuD-like"/>
    <property type="match status" value="1"/>
</dbReference>
<keyword evidence="3" id="KW-0560">Oxidoreductase</keyword>
<name>D5EFM8_AMICL</name>
<dbReference type="eggNOG" id="COG2379">
    <property type="taxonomic scope" value="Bacteria"/>
</dbReference>
<dbReference type="GO" id="GO:0016618">
    <property type="term" value="F:hydroxypyruvate reductase [NAD(P)H] activity"/>
    <property type="evidence" value="ECO:0007669"/>
    <property type="project" value="UniProtKB-EC"/>
</dbReference>